<name>A0ABN2S1I3_9PSEU</name>
<evidence type="ECO:0000313" key="3">
    <source>
        <dbReference type="Proteomes" id="UP001501116"/>
    </source>
</evidence>
<sequence>MTTPKRCPCGTGETYDDCCGPFHRGTAAAPTAEHLMRSRYSAFAVGDAGYLARTWSAKTRPKRLELDPDQRWTLLEILGRTGGGLLQAEGTVEFRAHYRLHGERGELRENSLFAREDGAWKYVRAR</sequence>
<dbReference type="InterPro" id="IPR048469">
    <property type="entry name" value="YchJ-like_M"/>
</dbReference>
<dbReference type="RefSeq" id="WP_344427289.1">
    <property type="nucleotide sequence ID" value="NZ_BAAANN010000030.1"/>
</dbReference>
<dbReference type="InterPro" id="IPR004027">
    <property type="entry name" value="SEC_C_motif"/>
</dbReference>
<dbReference type="EMBL" id="BAAANN010000030">
    <property type="protein sequence ID" value="GAA1978679.1"/>
    <property type="molecule type" value="Genomic_DNA"/>
</dbReference>
<dbReference type="Pfam" id="PF17775">
    <property type="entry name" value="YchJ_M-like"/>
    <property type="match status" value="1"/>
</dbReference>
<dbReference type="Proteomes" id="UP001501116">
    <property type="component" value="Unassembled WGS sequence"/>
</dbReference>
<evidence type="ECO:0000259" key="1">
    <source>
        <dbReference type="Pfam" id="PF17775"/>
    </source>
</evidence>
<dbReference type="Pfam" id="PF02810">
    <property type="entry name" value="SEC-C"/>
    <property type="match status" value="1"/>
</dbReference>
<gene>
    <name evidence="2" type="ORF">GCM10009754_63520</name>
</gene>
<evidence type="ECO:0000313" key="2">
    <source>
        <dbReference type="EMBL" id="GAA1978679.1"/>
    </source>
</evidence>
<keyword evidence="3" id="KW-1185">Reference proteome</keyword>
<dbReference type="InterPro" id="IPR032710">
    <property type="entry name" value="NTF2-like_dom_sf"/>
</dbReference>
<protein>
    <submittedName>
        <fullName evidence="2">YchJ family metal-binding protein</fullName>
    </submittedName>
</protein>
<feature type="domain" description="YchJ-like middle NTF2-like" evidence="1">
    <location>
        <begin position="31"/>
        <end position="124"/>
    </location>
</feature>
<dbReference type="Gene3D" id="3.10.450.50">
    <property type="match status" value="1"/>
</dbReference>
<reference evidence="2 3" key="1">
    <citation type="journal article" date="2019" name="Int. J. Syst. Evol. Microbiol.">
        <title>The Global Catalogue of Microorganisms (GCM) 10K type strain sequencing project: providing services to taxonomists for standard genome sequencing and annotation.</title>
        <authorList>
            <consortium name="The Broad Institute Genomics Platform"/>
            <consortium name="The Broad Institute Genome Sequencing Center for Infectious Disease"/>
            <person name="Wu L."/>
            <person name="Ma J."/>
        </authorList>
    </citation>
    <scope>NUCLEOTIDE SEQUENCE [LARGE SCALE GENOMIC DNA]</scope>
    <source>
        <strain evidence="2 3">JCM 14545</strain>
    </source>
</reference>
<proteinExistence type="predicted"/>
<dbReference type="SUPFAM" id="SSF54427">
    <property type="entry name" value="NTF2-like"/>
    <property type="match status" value="1"/>
</dbReference>
<organism evidence="2 3">
    <name type="scientific">Amycolatopsis minnesotensis</name>
    <dbReference type="NCBI Taxonomy" id="337894"/>
    <lineage>
        <taxon>Bacteria</taxon>
        <taxon>Bacillati</taxon>
        <taxon>Actinomycetota</taxon>
        <taxon>Actinomycetes</taxon>
        <taxon>Pseudonocardiales</taxon>
        <taxon>Pseudonocardiaceae</taxon>
        <taxon>Amycolatopsis</taxon>
    </lineage>
</organism>
<accession>A0ABN2S1I3</accession>
<comment type="caution">
    <text evidence="2">The sequence shown here is derived from an EMBL/GenBank/DDBJ whole genome shotgun (WGS) entry which is preliminary data.</text>
</comment>